<feature type="transmembrane region" description="Helical" evidence="1">
    <location>
        <begin position="134"/>
        <end position="153"/>
    </location>
</feature>
<protein>
    <submittedName>
        <fullName evidence="3">Abortive infection protein</fullName>
    </submittedName>
</protein>
<dbReference type="HOGENOM" id="CLU_1151150_0_0_9"/>
<dbReference type="EMBL" id="CP002406">
    <property type="protein sequence ID" value="ADU24428.1"/>
    <property type="molecule type" value="Genomic_DNA"/>
</dbReference>
<dbReference type="InterPro" id="IPR003675">
    <property type="entry name" value="Rce1/LyrA-like_dom"/>
</dbReference>
<evidence type="ECO:0000313" key="3">
    <source>
        <dbReference type="EMBL" id="ADU24428.1"/>
    </source>
</evidence>
<feature type="transmembrane region" description="Helical" evidence="1">
    <location>
        <begin position="32"/>
        <end position="52"/>
    </location>
</feature>
<accession>E6UL82</accession>
<evidence type="ECO:0000256" key="1">
    <source>
        <dbReference type="SAM" id="Phobius"/>
    </source>
</evidence>
<evidence type="ECO:0000259" key="2">
    <source>
        <dbReference type="Pfam" id="PF02517"/>
    </source>
</evidence>
<feature type="transmembrane region" description="Helical" evidence="1">
    <location>
        <begin position="174"/>
        <end position="195"/>
    </location>
</feature>
<dbReference type="Proteomes" id="UP000006919">
    <property type="component" value="Plasmid pRUMAL03"/>
</dbReference>
<proteinExistence type="predicted"/>
<dbReference type="GO" id="GO:0080120">
    <property type="term" value="P:CAAX-box protein maturation"/>
    <property type="evidence" value="ECO:0007669"/>
    <property type="project" value="UniProtKB-ARBA"/>
</dbReference>
<sequence>MTNIIQSIVAAEKVLMLLIAIGYFFYLRQKRVLTHSIPIIIIIGICSCLNLFNHNHGVIYNVIFCVSNFAKLYVLSTVGYTLWKQRKTRAGSDANTGILSFIILLTVMLCWGLLMRVLIGSQISEGYNEYLRNFTVTSGTFFVLLNGLIIGPISEEIYYRCFYGEMFMSWTDKMKYSAVFTIFITAISFSLSHISIYSNDLMKMIQVFPIGIILGYVNYKKGVLYSIPMHILYNTGLLLIR</sequence>
<geneLocation type="plasmid" evidence="3 4">
    <name>pRUMAL03</name>
</geneLocation>
<dbReference type="AlphaFoldDB" id="E6UL82"/>
<feature type="transmembrane region" description="Helical" evidence="1">
    <location>
        <begin position="58"/>
        <end position="83"/>
    </location>
</feature>
<dbReference type="KEGG" id="ral:Rumal_4006"/>
<keyword evidence="1" id="KW-0812">Transmembrane</keyword>
<evidence type="ECO:0000313" key="4">
    <source>
        <dbReference type="Proteomes" id="UP000006919"/>
    </source>
</evidence>
<keyword evidence="1" id="KW-1133">Transmembrane helix</keyword>
<dbReference type="Pfam" id="PF02517">
    <property type="entry name" value="Rce1-like"/>
    <property type="match status" value="1"/>
</dbReference>
<feature type="transmembrane region" description="Helical" evidence="1">
    <location>
        <begin position="95"/>
        <end position="114"/>
    </location>
</feature>
<gene>
    <name evidence="3" type="ordered locus">Rumal_4006</name>
</gene>
<feature type="domain" description="CAAX prenyl protease 2/Lysostaphin resistance protein A-like" evidence="2">
    <location>
        <begin position="139"/>
        <end position="235"/>
    </location>
</feature>
<feature type="transmembrane region" description="Helical" evidence="1">
    <location>
        <begin position="6"/>
        <end position="25"/>
    </location>
</feature>
<dbReference type="GO" id="GO:0004175">
    <property type="term" value="F:endopeptidase activity"/>
    <property type="evidence" value="ECO:0007669"/>
    <property type="project" value="UniProtKB-ARBA"/>
</dbReference>
<keyword evidence="3" id="KW-0614">Plasmid</keyword>
<reference evidence="4" key="1">
    <citation type="journal article" date="2011" name="J. Bacteriol.">
        <title>Complete genome of the cellulolytic ruminal bacterium Ruminococcus albus 7.</title>
        <authorList>
            <person name="Suen G."/>
            <person name="Stevenson D.M."/>
            <person name="Bruce D.C."/>
            <person name="Chertkov O."/>
            <person name="Copeland A."/>
            <person name="Cheng J.F."/>
            <person name="Detter C."/>
            <person name="Detter J.C."/>
            <person name="Goodwin L.A."/>
            <person name="Han C.S."/>
            <person name="Hauser L.J."/>
            <person name="Ivanova N.N."/>
            <person name="Kyrpides N.C."/>
            <person name="Land M.L."/>
            <person name="Lapidus A."/>
            <person name="Lucas S."/>
            <person name="Ovchinnikova G."/>
            <person name="Pitluck S."/>
            <person name="Tapia R."/>
            <person name="Woyke T."/>
            <person name="Boyum J."/>
            <person name="Mead D."/>
            <person name="Weimer P.J."/>
        </authorList>
    </citation>
    <scope>NUCLEOTIDE SEQUENCE [LARGE SCALE GENOMIC DNA]</scope>
    <source>
        <strain evidence="4">ATCC 27210 / DSM 20455 / JCM 14654 / NCDO 2250 / 7</strain>
        <plasmid evidence="4">pRUMAL03</plasmid>
    </source>
</reference>
<name>E6UL82_RUMA7</name>
<organism evidence="3 4">
    <name type="scientific">Ruminococcus albus (strain ATCC 27210 / DSM 20455 / JCM 14654 / NCDO 2250 / 7)</name>
    <dbReference type="NCBI Taxonomy" id="697329"/>
    <lineage>
        <taxon>Bacteria</taxon>
        <taxon>Bacillati</taxon>
        <taxon>Bacillota</taxon>
        <taxon>Clostridia</taxon>
        <taxon>Eubacteriales</taxon>
        <taxon>Oscillospiraceae</taxon>
        <taxon>Ruminococcus</taxon>
    </lineage>
</organism>
<keyword evidence="1" id="KW-0472">Membrane</keyword>